<feature type="compositionally biased region" description="Acidic residues" evidence="1">
    <location>
        <begin position="195"/>
        <end position="227"/>
    </location>
</feature>
<reference evidence="3 4" key="1">
    <citation type="submission" date="2016-02" db="EMBL/GenBank/DDBJ databases">
        <title>Genome analysis of coral dinoflagellate symbionts highlights evolutionary adaptations to a symbiotic lifestyle.</title>
        <authorList>
            <person name="Aranda M."/>
            <person name="Li Y."/>
            <person name="Liew Y.J."/>
            <person name="Baumgarten S."/>
            <person name="Simakov O."/>
            <person name="Wilson M."/>
            <person name="Piel J."/>
            <person name="Ashoor H."/>
            <person name="Bougouffa S."/>
            <person name="Bajic V.B."/>
            <person name="Ryu T."/>
            <person name="Ravasi T."/>
            <person name="Bayer T."/>
            <person name="Micklem G."/>
            <person name="Kim H."/>
            <person name="Bhak J."/>
            <person name="Lajeunesse T.C."/>
            <person name="Voolstra C.R."/>
        </authorList>
    </citation>
    <scope>NUCLEOTIDE SEQUENCE [LARGE SCALE GENOMIC DNA]</scope>
    <source>
        <strain evidence="3 4">CCMP2467</strain>
    </source>
</reference>
<feature type="transmembrane region" description="Helical" evidence="2">
    <location>
        <begin position="170"/>
        <end position="190"/>
    </location>
</feature>
<dbReference type="AlphaFoldDB" id="A0A1Q9DZU1"/>
<comment type="caution">
    <text evidence="3">The sequence shown here is derived from an EMBL/GenBank/DDBJ whole genome shotgun (WGS) entry which is preliminary data.</text>
</comment>
<proteinExistence type="predicted"/>
<evidence type="ECO:0000313" key="4">
    <source>
        <dbReference type="Proteomes" id="UP000186817"/>
    </source>
</evidence>
<organism evidence="3 4">
    <name type="scientific">Symbiodinium microadriaticum</name>
    <name type="common">Dinoflagellate</name>
    <name type="synonym">Zooxanthella microadriatica</name>
    <dbReference type="NCBI Taxonomy" id="2951"/>
    <lineage>
        <taxon>Eukaryota</taxon>
        <taxon>Sar</taxon>
        <taxon>Alveolata</taxon>
        <taxon>Dinophyceae</taxon>
        <taxon>Suessiales</taxon>
        <taxon>Symbiodiniaceae</taxon>
        <taxon>Symbiodinium</taxon>
    </lineage>
</organism>
<feature type="region of interest" description="Disordered" evidence="1">
    <location>
        <begin position="194"/>
        <end position="229"/>
    </location>
</feature>
<dbReference type="EMBL" id="LSRX01000319">
    <property type="protein sequence ID" value="OLQ00704.1"/>
    <property type="molecule type" value="Genomic_DNA"/>
</dbReference>
<evidence type="ECO:0000256" key="2">
    <source>
        <dbReference type="SAM" id="Phobius"/>
    </source>
</evidence>
<dbReference type="Proteomes" id="UP000186817">
    <property type="component" value="Unassembled WGS sequence"/>
</dbReference>
<evidence type="ECO:0000313" key="3">
    <source>
        <dbReference type="EMBL" id="OLQ00704.1"/>
    </source>
</evidence>
<keyword evidence="2" id="KW-0812">Transmembrane</keyword>
<evidence type="ECO:0000256" key="1">
    <source>
        <dbReference type="SAM" id="MobiDB-lite"/>
    </source>
</evidence>
<feature type="region of interest" description="Disordered" evidence="1">
    <location>
        <begin position="249"/>
        <end position="281"/>
    </location>
</feature>
<name>A0A1Q9DZU1_SYMMI</name>
<dbReference type="OrthoDB" id="10267643at2759"/>
<keyword evidence="4" id="KW-1185">Reference proteome</keyword>
<keyword evidence="2" id="KW-0472">Membrane</keyword>
<keyword evidence="2" id="KW-1133">Transmembrane helix</keyword>
<protein>
    <submittedName>
        <fullName evidence="3">Uncharacterized protein</fullName>
    </submittedName>
</protein>
<gene>
    <name evidence="3" type="ORF">AK812_SmicGene16608</name>
</gene>
<sequence>MTSITSRRLMLDDTAAGIATPSVRATERDYLHIPPFEEEEEEDEGQHGVHPAADQASALEELRKVTDAVFKSFATGRLAHQIFMRRQDLVKLFDEEFLGTSVDLCFLIGLFKVPSRLAERNDFRTSVGHTAENMSALKKIEYTTTPYSFNWTSKRACHDGGVVESLVANIYGYGGLLLMLMMMTMIMGYGHDVGDDGDDDEEDVVVDDDDDDDYDVDGDDDYDDSDGDGCHDQDGVCWLPLMITIDFGGHGDGGDSQDGNDDEPTPSIIMPRTSSDRTMATRPHLLNQLVWGSEDATASNSSLPTLTPL</sequence>
<accession>A0A1Q9DZU1</accession>